<dbReference type="EMBL" id="SMAO01000007">
    <property type="protein sequence ID" value="TCT19729.1"/>
    <property type="molecule type" value="Genomic_DNA"/>
</dbReference>
<protein>
    <submittedName>
        <fullName evidence="2">Lysozyme family protein</fullName>
    </submittedName>
</protein>
<evidence type="ECO:0000313" key="3">
    <source>
        <dbReference type="Proteomes" id="UP000295717"/>
    </source>
</evidence>
<dbReference type="SUPFAM" id="SSF53955">
    <property type="entry name" value="Lysozyme-like"/>
    <property type="match status" value="1"/>
</dbReference>
<proteinExistence type="predicted"/>
<dbReference type="Pfam" id="PF13645">
    <property type="entry name" value="YkuD_2"/>
    <property type="match status" value="1"/>
</dbReference>
<dbReference type="InterPro" id="IPR032676">
    <property type="entry name" value="YkuD_2"/>
</dbReference>
<evidence type="ECO:0000259" key="1">
    <source>
        <dbReference type="Pfam" id="PF05838"/>
    </source>
</evidence>
<dbReference type="AlphaFoldDB" id="A0A4R3MZH3"/>
<dbReference type="InterPro" id="IPR023346">
    <property type="entry name" value="Lysozyme-like_dom_sf"/>
</dbReference>
<dbReference type="Pfam" id="PF05838">
    <property type="entry name" value="Glyco_hydro_108"/>
    <property type="match status" value="1"/>
</dbReference>
<dbReference type="Proteomes" id="UP000295717">
    <property type="component" value="Unassembled WGS sequence"/>
</dbReference>
<reference evidence="2 3" key="1">
    <citation type="submission" date="2019-03" db="EMBL/GenBank/DDBJ databases">
        <title>Genomic Encyclopedia of Type Strains, Phase IV (KMG-IV): sequencing the most valuable type-strain genomes for metagenomic binning, comparative biology and taxonomic classification.</title>
        <authorList>
            <person name="Goeker M."/>
        </authorList>
    </citation>
    <scope>NUCLEOTIDE SEQUENCE [LARGE SCALE GENOMIC DNA]</scope>
    <source>
        <strain evidence="2 3">DSM 13587</strain>
    </source>
</reference>
<comment type="caution">
    <text evidence="2">The sequence shown here is derived from an EMBL/GenBank/DDBJ whole genome shotgun (WGS) entry which is preliminary data.</text>
</comment>
<gene>
    <name evidence="2" type="ORF">EDC35_10757</name>
</gene>
<sequence length="436" mass="48575">MFPQNKIEPLQLALKSLELYEGKIDGIVGPLTLAAIKKFEALALERPTLDKPMPHESAEKPDALNSIIDGQGADIEDALVFTLKNEGGYVDHPLDKGGPTNKGITIRTLSKYLGRKATRDDVKNLNYETIKIIYRKYYWDVLNLDHVLDQGIATALFDMGVLCGTGTASRICQDMLGITQSKKMDLQTLDALNETTDEQFIPAFADRNIRRFEEIVAKNPDQRVFLKGWKNRANRLLSLVNNDDMEADVPASAPQTPIGEGLYDLADQAGVPREDIKKMIDWQAANNPVSNPRYWVVFKIREHSKNKRMYVFDRLDRKVKVVHAVHGTGSDPDNDGVATLFSNVPESKKSSLGLYKTLGTYVMAKHGRALRLEGLESTNNNALKRGIVFHGVPYAGDEYVKQYGRCGRSFGCPAVEYAVVQDLIDKLKGGSLFLIS</sequence>
<accession>A0A4R3MZH3</accession>
<dbReference type="InterPro" id="IPR008565">
    <property type="entry name" value="TtsA-like_GH18_dom"/>
</dbReference>
<dbReference type="PANTHER" id="PTHR38477">
    <property type="entry name" value="HYPOTHETICAL EXPORTED PROTEIN"/>
    <property type="match status" value="1"/>
</dbReference>
<dbReference type="PANTHER" id="PTHR38477:SF1">
    <property type="entry name" value="MUREIN L,D-TRANSPEPTIDASE CATALYTIC DOMAIN FAMILY PROTEIN"/>
    <property type="match status" value="1"/>
</dbReference>
<name>A0A4R3MZH3_9GAMM</name>
<keyword evidence="3" id="KW-1185">Reference proteome</keyword>
<dbReference type="Gene3D" id="1.20.141.10">
    <property type="entry name" value="Chitosanase, subunit A, domain 1"/>
    <property type="match status" value="1"/>
</dbReference>
<dbReference type="CDD" id="cd13926">
    <property type="entry name" value="N-acetylmuramidase_GH108"/>
    <property type="match status" value="1"/>
</dbReference>
<feature type="domain" description="TtsA-like Glycoside hydrolase family 108" evidence="1">
    <location>
        <begin position="81"/>
        <end position="164"/>
    </location>
</feature>
<dbReference type="OrthoDB" id="9815229at2"/>
<organism evidence="2 3">
    <name type="scientific">Thiobaca trueperi</name>
    <dbReference type="NCBI Taxonomy" id="127458"/>
    <lineage>
        <taxon>Bacteria</taxon>
        <taxon>Pseudomonadati</taxon>
        <taxon>Pseudomonadota</taxon>
        <taxon>Gammaproteobacteria</taxon>
        <taxon>Chromatiales</taxon>
        <taxon>Chromatiaceae</taxon>
        <taxon>Thiobaca</taxon>
    </lineage>
</organism>
<dbReference type="RefSeq" id="WP_132977782.1">
    <property type="nucleotide sequence ID" value="NZ_SMAO01000007.1"/>
</dbReference>
<evidence type="ECO:0000313" key="2">
    <source>
        <dbReference type="EMBL" id="TCT19729.1"/>
    </source>
</evidence>